<evidence type="ECO:0000313" key="3">
    <source>
        <dbReference type="Proteomes" id="UP000614272"/>
    </source>
</evidence>
<evidence type="ECO:0008006" key="4">
    <source>
        <dbReference type="Google" id="ProtNLM"/>
    </source>
</evidence>
<organism evidence="2 3">
    <name type="scientific">Lacimicrobium alkaliphilum</name>
    <dbReference type="NCBI Taxonomy" id="1526571"/>
    <lineage>
        <taxon>Bacteria</taxon>
        <taxon>Pseudomonadati</taxon>
        <taxon>Pseudomonadota</taxon>
        <taxon>Gammaproteobacteria</taxon>
        <taxon>Alteromonadales</taxon>
        <taxon>Alteromonadaceae</taxon>
        <taxon>Lacimicrobium</taxon>
    </lineage>
</organism>
<name>A0ABQ1R0G7_9ALTE</name>
<keyword evidence="1" id="KW-0472">Membrane</keyword>
<reference evidence="3" key="1">
    <citation type="journal article" date="2019" name="Int. J. Syst. Evol. Microbiol.">
        <title>The Global Catalogue of Microorganisms (GCM) 10K type strain sequencing project: providing services to taxonomists for standard genome sequencing and annotation.</title>
        <authorList>
            <consortium name="The Broad Institute Genomics Platform"/>
            <consortium name="The Broad Institute Genome Sequencing Center for Infectious Disease"/>
            <person name="Wu L."/>
            <person name="Ma J."/>
        </authorList>
    </citation>
    <scope>NUCLEOTIDE SEQUENCE [LARGE SCALE GENOMIC DNA]</scope>
    <source>
        <strain evidence="3">CGMCC 1.12923</strain>
    </source>
</reference>
<feature type="transmembrane region" description="Helical" evidence="1">
    <location>
        <begin position="12"/>
        <end position="44"/>
    </location>
</feature>
<dbReference type="RefSeq" id="WP_180237076.1">
    <property type="nucleotide sequence ID" value="NZ_BMGJ01000002.1"/>
</dbReference>
<dbReference type="Proteomes" id="UP000614272">
    <property type="component" value="Unassembled WGS sequence"/>
</dbReference>
<proteinExistence type="predicted"/>
<keyword evidence="1" id="KW-0812">Transmembrane</keyword>
<sequence length="80" mass="9045">MLRTLHHVARPLRIAIGALFTLVGVVFAILPGSILFLLSGLVLLSMEFPKMRKALGRCQKAMQNSARKLDRYLLKRKLSR</sequence>
<evidence type="ECO:0000256" key="1">
    <source>
        <dbReference type="SAM" id="Phobius"/>
    </source>
</evidence>
<gene>
    <name evidence="2" type="ORF">GCM10011357_06940</name>
</gene>
<evidence type="ECO:0000313" key="2">
    <source>
        <dbReference type="EMBL" id="GGD53786.1"/>
    </source>
</evidence>
<comment type="caution">
    <text evidence="2">The sequence shown here is derived from an EMBL/GenBank/DDBJ whole genome shotgun (WGS) entry which is preliminary data.</text>
</comment>
<dbReference type="EMBL" id="BMGJ01000002">
    <property type="protein sequence ID" value="GGD53786.1"/>
    <property type="molecule type" value="Genomic_DNA"/>
</dbReference>
<accession>A0ABQ1R0G7</accession>
<keyword evidence="1" id="KW-1133">Transmembrane helix</keyword>
<protein>
    <recommendedName>
        <fullName evidence="4">Tellurium resistance protein TerC</fullName>
    </recommendedName>
</protein>
<keyword evidence="3" id="KW-1185">Reference proteome</keyword>